<name>A0A0K2UMN4_LEPSM</name>
<reference evidence="1" key="1">
    <citation type="submission" date="2014-05" db="EMBL/GenBank/DDBJ databases">
        <authorList>
            <person name="Chronopoulou M."/>
        </authorList>
    </citation>
    <scope>NUCLEOTIDE SEQUENCE</scope>
    <source>
        <tissue evidence="1">Whole organism</tissue>
    </source>
</reference>
<dbReference type="AlphaFoldDB" id="A0A0K2UMN4"/>
<accession>A0A0K2UMN4</accession>
<proteinExistence type="predicted"/>
<sequence>MMRTFKGDTFCKARMIKVNTYKMQGSRQILQEQIFIYIKIKLLHSKKNKKRDTRYLSFNKRCSNSNIYGSVTG</sequence>
<protein>
    <submittedName>
        <fullName evidence="1">Uncharacterized protein</fullName>
    </submittedName>
</protein>
<dbReference type="EMBL" id="HACA01021944">
    <property type="protein sequence ID" value="CDW39305.1"/>
    <property type="molecule type" value="Transcribed_RNA"/>
</dbReference>
<evidence type="ECO:0000313" key="1">
    <source>
        <dbReference type="EMBL" id="CDW39305.1"/>
    </source>
</evidence>
<organism evidence="1">
    <name type="scientific">Lepeophtheirus salmonis</name>
    <name type="common">Salmon louse</name>
    <name type="synonym">Caligus salmonis</name>
    <dbReference type="NCBI Taxonomy" id="72036"/>
    <lineage>
        <taxon>Eukaryota</taxon>
        <taxon>Metazoa</taxon>
        <taxon>Ecdysozoa</taxon>
        <taxon>Arthropoda</taxon>
        <taxon>Crustacea</taxon>
        <taxon>Multicrustacea</taxon>
        <taxon>Hexanauplia</taxon>
        <taxon>Copepoda</taxon>
        <taxon>Siphonostomatoida</taxon>
        <taxon>Caligidae</taxon>
        <taxon>Lepeophtheirus</taxon>
    </lineage>
</organism>